<organism evidence="9 10">
    <name type="scientific">Paenibacillus alvei</name>
    <name type="common">Bacillus alvei</name>
    <dbReference type="NCBI Taxonomy" id="44250"/>
    <lineage>
        <taxon>Bacteria</taxon>
        <taxon>Bacillati</taxon>
        <taxon>Bacillota</taxon>
        <taxon>Bacilli</taxon>
        <taxon>Bacillales</taxon>
        <taxon>Paenibacillaceae</taxon>
        <taxon>Paenibacillus</taxon>
    </lineage>
</organism>
<dbReference type="PANTHER" id="PTHR34975:SF2">
    <property type="entry name" value="SPORE GERMINATION PROTEIN A2"/>
    <property type="match status" value="1"/>
</dbReference>
<dbReference type="NCBIfam" id="TIGR00912">
    <property type="entry name" value="2A0309"/>
    <property type="match status" value="1"/>
</dbReference>
<keyword evidence="6 8" id="KW-1133">Transmembrane helix</keyword>
<proteinExistence type="inferred from homology"/>
<dbReference type="Proteomes" id="UP000304148">
    <property type="component" value="Chromosome"/>
</dbReference>
<dbReference type="GO" id="GO:0016020">
    <property type="term" value="C:membrane"/>
    <property type="evidence" value="ECO:0007669"/>
    <property type="project" value="UniProtKB-SubCell"/>
</dbReference>
<evidence type="ECO:0000313" key="10">
    <source>
        <dbReference type="Proteomes" id="UP000304148"/>
    </source>
</evidence>
<keyword evidence="5 8" id="KW-0812">Transmembrane</keyword>
<feature type="transmembrane region" description="Helical" evidence="8">
    <location>
        <begin position="219"/>
        <end position="242"/>
    </location>
</feature>
<feature type="transmembrane region" description="Helical" evidence="8">
    <location>
        <begin position="116"/>
        <end position="137"/>
    </location>
</feature>
<gene>
    <name evidence="9" type="ORF">PBLR_14573</name>
</gene>
<protein>
    <submittedName>
        <fullName evidence="9">Spore germination protein (Amino acid permease)</fullName>
    </submittedName>
</protein>
<feature type="transmembrane region" description="Helical" evidence="8">
    <location>
        <begin position="335"/>
        <end position="357"/>
    </location>
</feature>
<feature type="transmembrane region" description="Helical" evidence="8">
    <location>
        <begin position="306"/>
        <end position="323"/>
    </location>
</feature>
<dbReference type="Gene3D" id="1.20.1740.10">
    <property type="entry name" value="Amino acid/polyamine transporter I"/>
    <property type="match status" value="1"/>
</dbReference>
<keyword evidence="4" id="KW-0309">Germination</keyword>
<dbReference type="PANTHER" id="PTHR34975">
    <property type="entry name" value="SPORE GERMINATION PROTEIN A2"/>
    <property type="match status" value="1"/>
</dbReference>
<feature type="transmembrane region" description="Helical" evidence="8">
    <location>
        <begin position="272"/>
        <end position="294"/>
    </location>
</feature>
<dbReference type="GO" id="GO:0009847">
    <property type="term" value="P:spore germination"/>
    <property type="evidence" value="ECO:0007669"/>
    <property type="project" value="InterPro"/>
</dbReference>
<evidence type="ECO:0000256" key="7">
    <source>
        <dbReference type="ARBA" id="ARBA00023136"/>
    </source>
</evidence>
<evidence type="ECO:0000256" key="1">
    <source>
        <dbReference type="ARBA" id="ARBA00004141"/>
    </source>
</evidence>
<dbReference type="RefSeq" id="WP_138188186.1">
    <property type="nucleotide sequence ID" value="NZ_LS992241.1"/>
</dbReference>
<name>A0A383RHJ3_PAEAL</name>
<comment type="similarity">
    <text evidence="2">Belongs to the amino acid-polyamine-organocation (APC) superfamily. Spore germination protein (SGP) (TC 2.A.3.9) family.</text>
</comment>
<keyword evidence="7 8" id="KW-0472">Membrane</keyword>
<reference evidence="10" key="1">
    <citation type="submission" date="2018-08" db="EMBL/GenBank/DDBJ databases">
        <authorList>
            <person name="Chevrot R."/>
        </authorList>
    </citation>
    <scope>NUCLEOTIDE SEQUENCE [LARGE SCALE GENOMIC DNA]</scope>
</reference>
<dbReference type="InterPro" id="IPR004761">
    <property type="entry name" value="Spore_GerAB"/>
</dbReference>
<accession>A0A383RHJ3</accession>
<comment type="subcellular location">
    <subcellularLocation>
        <location evidence="1">Membrane</location>
        <topology evidence="1">Multi-pass membrane protein</topology>
    </subcellularLocation>
</comment>
<feature type="transmembrane region" description="Helical" evidence="8">
    <location>
        <begin position="12"/>
        <end position="32"/>
    </location>
</feature>
<dbReference type="Pfam" id="PF03845">
    <property type="entry name" value="Spore_permease"/>
    <property type="match status" value="1"/>
</dbReference>
<dbReference type="AlphaFoldDB" id="A0A383RHJ3"/>
<evidence type="ECO:0000256" key="5">
    <source>
        <dbReference type="ARBA" id="ARBA00022692"/>
    </source>
</evidence>
<evidence type="ECO:0000256" key="4">
    <source>
        <dbReference type="ARBA" id="ARBA00022544"/>
    </source>
</evidence>
<evidence type="ECO:0000256" key="6">
    <source>
        <dbReference type="ARBA" id="ARBA00022989"/>
    </source>
</evidence>
<evidence type="ECO:0000313" key="9">
    <source>
        <dbReference type="EMBL" id="SYX86151.1"/>
    </source>
</evidence>
<keyword evidence="3" id="KW-0813">Transport</keyword>
<dbReference type="EMBL" id="LS992241">
    <property type="protein sequence ID" value="SYX86151.1"/>
    <property type="molecule type" value="Genomic_DNA"/>
</dbReference>
<evidence type="ECO:0000256" key="2">
    <source>
        <dbReference type="ARBA" id="ARBA00007998"/>
    </source>
</evidence>
<feature type="transmembrane region" description="Helical" evidence="8">
    <location>
        <begin position="84"/>
        <end position="110"/>
    </location>
</feature>
<feature type="transmembrane region" description="Helical" evidence="8">
    <location>
        <begin position="44"/>
        <end position="63"/>
    </location>
</feature>
<feature type="transmembrane region" description="Helical" evidence="8">
    <location>
        <begin position="144"/>
        <end position="165"/>
    </location>
</feature>
<feature type="transmembrane region" description="Helical" evidence="8">
    <location>
        <begin position="185"/>
        <end position="207"/>
    </location>
</feature>
<sequence>MNSGTSHKYQFKAYMLLFLVCNVQVGVGIFGFQRYIYKEAGHDAWMSVLLSGIATHLIVWIMVKTLEMHKSLDLYGIQHVLFGKWIGGVLSICMMLYFLTNMTTIVRTYIEAIQSWIFPDFPTWLLSLILLVLMVYGSLGGIRVILQTSFISFFLIIATSLFFNYPIRYVEWSRLLPIYDTNAQHIWVGAIKMGFTITGFEVIFMLYRHVQDKNKVMRYTQASVLFTNILYLFIMIVSIIYFSENQMLRTIWGSINLLKIIKYPFLERIEFIAIPFWMLVVLPGIMQLAWNVLRGTVQLFGWNEKLTLYGLAVIVIVASSTLHNREQVNQLNDFIGIYSVIVSYCYPLLLFALTYVYKRRKREKGSDAH</sequence>
<evidence type="ECO:0000256" key="8">
    <source>
        <dbReference type="SAM" id="Phobius"/>
    </source>
</evidence>
<evidence type="ECO:0000256" key="3">
    <source>
        <dbReference type="ARBA" id="ARBA00022448"/>
    </source>
</evidence>